<protein>
    <submittedName>
        <fullName evidence="4">Uncharacterized protein</fullName>
    </submittedName>
</protein>
<keyword evidence="5" id="KW-1185">Reference proteome</keyword>
<dbReference type="PANTHER" id="PTHR24171">
    <property type="entry name" value="ANKYRIN REPEAT DOMAIN-CONTAINING PROTEIN 39-RELATED"/>
    <property type="match status" value="1"/>
</dbReference>
<name>A0A2H5FHW0_9GAMM</name>
<dbReference type="PROSITE" id="PS50297">
    <property type="entry name" value="ANK_REP_REGION"/>
    <property type="match status" value="3"/>
</dbReference>
<dbReference type="EMBL" id="CP025491">
    <property type="protein sequence ID" value="AUH71109.1"/>
    <property type="molecule type" value="Genomic_DNA"/>
</dbReference>
<dbReference type="Proteomes" id="UP000234343">
    <property type="component" value="Chromosome"/>
</dbReference>
<keyword evidence="2 3" id="KW-0040">ANK repeat</keyword>
<keyword evidence="1" id="KW-0677">Repeat</keyword>
<dbReference type="PANTHER" id="PTHR24171:SF9">
    <property type="entry name" value="ANKYRIN REPEAT DOMAIN-CONTAINING PROTEIN 39"/>
    <property type="match status" value="1"/>
</dbReference>
<dbReference type="KEGG" id="lsh:CAB17_02820"/>
<reference evidence="4 5" key="1">
    <citation type="submission" date="2017-12" db="EMBL/GenBank/DDBJ databases">
        <title>Legionella sainthelensi LA01-117, whole genome sequence of a clinical isolate from New Zealand.</title>
        <authorList>
            <person name="Cree S.L."/>
            <person name="Slow S."/>
            <person name="Kennedy M.A."/>
            <person name="Murdoch D.R."/>
            <person name="Biggs P.J."/>
            <person name="Anderson T."/>
        </authorList>
    </citation>
    <scope>NUCLEOTIDE SEQUENCE [LARGE SCALE GENOMIC DNA]</scope>
    <source>
        <strain evidence="4 5">LA01-117</strain>
    </source>
</reference>
<evidence type="ECO:0000256" key="3">
    <source>
        <dbReference type="PROSITE-ProRule" id="PRU00023"/>
    </source>
</evidence>
<dbReference type="RefSeq" id="WP_101898873.1">
    <property type="nucleotide sequence ID" value="NZ_CP025491.2"/>
</dbReference>
<organism evidence="4 5">
    <name type="scientific">Legionella sainthelensi</name>
    <dbReference type="NCBI Taxonomy" id="28087"/>
    <lineage>
        <taxon>Bacteria</taxon>
        <taxon>Pseudomonadati</taxon>
        <taxon>Pseudomonadota</taxon>
        <taxon>Gammaproteobacteria</taxon>
        <taxon>Legionellales</taxon>
        <taxon>Legionellaceae</taxon>
        <taxon>Legionella</taxon>
    </lineage>
</organism>
<sequence>MLYHENLITLNSLFMNPKKGKSKGVCYGLSSKYLDALFCNDRDTLYKRLELIEQYQENPEELLHNIQKVYDKIRQSIPKKPVLTHEELACLEVRPFFECITLQLHPDFYPEIYNQHVMQNYSANHTISAPKQLENAAPQLLHRSYHAKNKQELITYFEQLKLLLQSCEQVVGFIIESDEHAIALSYNQQKDVWELLNADNLIKSEITGFYHQELNSVELAEALYQALNPQIEIDEEEESECEPSEFTIFSMNCFGLKSDPTLAYQVNDISLPIDRNILRRTNEDNVSIFFLAAQAGDIDAMKAMLPYLHDIDEARYDGETPLSIAVQEGHIDAVTFLIQNGADKSHCNEKGESMLHCAAAMGHCDIIEYLISLDLDIDEEDLNFNTPLMSAIYNNKEESVFSLLKNGADVNALDGNQFSPLLIAAYMDNPEILVALIHAGANIDYQMEDGSTALDIALSRDNLESVKIIRLFLSIKEQNHTLNSISQKAYKERLLEVVASNSYLVDGQEKPTAFFEKMSRKQLSDIRPQSDITHNEYDNNYGLIK</sequence>
<evidence type="ECO:0000256" key="2">
    <source>
        <dbReference type="ARBA" id="ARBA00023043"/>
    </source>
</evidence>
<dbReference type="InterPro" id="IPR036770">
    <property type="entry name" value="Ankyrin_rpt-contain_sf"/>
</dbReference>
<proteinExistence type="predicted"/>
<evidence type="ECO:0000256" key="1">
    <source>
        <dbReference type="ARBA" id="ARBA00022737"/>
    </source>
</evidence>
<dbReference type="SMART" id="SM00248">
    <property type="entry name" value="ANK"/>
    <property type="match status" value="6"/>
</dbReference>
<evidence type="ECO:0000313" key="5">
    <source>
        <dbReference type="Proteomes" id="UP000234343"/>
    </source>
</evidence>
<dbReference type="Pfam" id="PF12796">
    <property type="entry name" value="Ank_2"/>
    <property type="match status" value="2"/>
</dbReference>
<evidence type="ECO:0000313" key="4">
    <source>
        <dbReference type="EMBL" id="AUH71109.1"/>
    </source>
</evidence>
<feature type="repeat" description="ANK" evidence="3">
    <location>
        <begin position="383"/>
        <end position="415"/>
    </location>
</feature>
<gene>
    <name evidence="4" type="ORF">CAB17_02820</name>
</gene>
<dbReference type="InterPro" id="IPR002110">
    <property type="entry name" value="Ankyrin_rpt"/>
</dbReference>
<feature type="repeat" description="ANK" evidence="3">
    <location>
        <begin position="317"/>
        <end position="349"/>
    </location>
</feature>
<feature type="repeat" description="ANK" evidence="3">
    <location>
        <begin position="350"/>
        <end position="382"/>
    </location>
</feature>
<accession>A0A2H5FHW0</accession>
<dbReference type="AlphaFoldDB" id="A0A2H5FHW0"/>
<dbReference type="SUPFAM" id="SSF48403">
    <property type="entry name" value="Ankyrin repeat"/>
    <property type="match status" value="1"/>
</dbReference>
<feature type="repeat" description="ANK" evidence="3">
    <location>
        <begin position="416"/>
        <end position="448"/>
    </location>
</feature>
<dbReference type="Gene3D" id="1.25.40.20">
    <property type="entry name" value="Ankyrin repeat-containing domain"/>
    <property type="match status" value="1"/>
</dbReference>
<dbReference type="PROSITE" id="PS50088">
    <property type="entry name" value="ANK_REPEAT"/>
    <property type="match status" value="4"/>
</dbReference>